<feature type="non-terminal residue" evidence="1">
    <location>
        <position position="1"/>
    </location>
</feature>
<feature type="non-terminal residue" evidence="1">
    <location>
        <position position="195"/>
    </location>
</feature>
<dbReference type="EMBL" id="JABANO010034571">
    <property type="protein sequence ID" value="KAF4704938.1"/>
    <property type="molecule type" value="Genomic_DNA"/>
</dbReference>
<name>A0A7J6Q9J7_PEROL</name>
<keyword evidence="2" id="KW-1185">Reference proteome</keyword>
<comment type="caution">
    <text evidence="1">The sequence shown here is derived from an EMBL/GenBank/DDBJ whole genome shotgun (WGS) entry which is preliminary data.</text>
</comment>
<evidence type="ECO:0000313" key="2">
    <source>
        <dbReference type="Proteomes" id="UP000553632"/>
    </source>
</evidence>
<proteinExistence type="predicted"/>
<evidence type="ECO:0000313" key="1">
    <source>
        <dbReference type="EMBL" id="KAF4704938.1"/>
    </source>
</evidence>
<protein>
    <submittedName>
        <fullName evidence="1">Uncharacterized protein</fullName>
    </submittedName>
</protein>
<organism evidence="1 2">
    <name type="scientific">Perkinsus olseni</name>
    <name type="common">Perkinsus atlanticus</name>
    <dbReference type="NCBI Taxonomy" id="32597"/>
    <lineage>
        <taxon>Eukaryota</taxon>
        <taxon>Sar</taxon>
        <taxon>Alveolata</taxon>
        <taxon>Perkinsozoa</taxon>
        <taxon>Perkinsea</taxon>
        <taxon>Perkinsida</taxon>
        <taxon>Perkinsidae</taxon>
        <taxon>Perkinsus</taxon>
    </lineage>
</organism>
<reference evidence="1 2" key="1">
    <citation type="submission" date="2020-04" db="EMBL/GenBank/DDBJ databases">
        <title>Perkinsus olseni comparative genomics.</title>
        <authorList>
            <person name="Bogema D.R."/>
        </authorList>
    </citation>
    <scope>NUCLEOTIDE SEQUENCE [LARGE SCALE GENOMIC DNA]</scope>
    <source>
        <strain evidence="1 2">ATCC PRA-207</strain>
    </source>
</reference>
<dbReference type="Proteomes" id="UP000553632">
    <property type="component" value="Unassembled WGS sequence"/>
</dbReference>
<dbReference type="AlphaFoldDB" id="A0A7J6Q9J7"/>
<sequence>IGPLCIRKIVEALEIAGVQCDDGEGQHIRVSARFENLPCKKGVSDEYLRLTKVSAVGHYRIKESDKLKIPDLADLMMVIDLPQKHRAVPLVDLNFTRSNGPSPARFAAMGQHLSKSNPAVEMREVSKAFGPSLGKAFLSNILVCPEDDGTISLGFGKFHKYDRSIRYERSDFIFVTMEPSTGDGTTGKHLSRQHR</sequence>
<accession>A0A7J6Q9J7</accession>
<gene>
    <name evidence="1" type="ORF">FOZ63_009289</name>
</gene>